<feature type="region of interest" description="Disordered" evidence="1">
    <location>
        <begin position="381"/>
        <end position="421"/>
    </location>
</feature>
<feature type="domain" description="ISXO2-like transposase" evidence="2">
    <location>
        <begin position="138"/>
        <end position="290"/>
    </location>
</feature>
<evidence type="ECO:0000256" key="1">
    <source>
        <dbReference type="SAM" id="MobiDB-lite"/>
    </source>
</evidence>
<reference evidence="4" key="1">
    <citation type="journal article" date="2019" name="Int. J. Syst. Evol. Microbiol.">
        <title>The Global Catalogue of Microorganisms (GCM) 10K type strain sequencing project: providing services to taxonomists for standard genome sequencing and annotation.</title>
        <authorList>
            <consortium name="The Broad Institute Genomics Platform"/>
            <consortium name="The Broad Institute Genome Sequencing Center for Infectious Disease"/>
            <person name="Wu L."/>
            <person name="Ma J."/>
        </authorList>
    </citation>
    <scope>NUCLEOTIDE SEQUENCE [LARGE SCALE GENOMIC DNA]</scope>
    <source>
        <strain evidence="4">Q85</strain>
    </source>
</reference>
<protein>
    <submittedName>
        <fullName evidence="3">IS1595 family transposase</fullName>
    </submittedName>
</protein>
<accession>A0ABW4NE86</accession>
<dbReference type="EMBL" id="JBHUFC010000003">
    <property type="protein sequence ID" value="MFD1788463.1"/>
    <property type="molecule type" value="Genomic_DNA"/>
</dbReference>
<dbReference type="Pfam" id="PF12762">
    <property type="entry name" value="DDE_Tnp_IS1595"/>
    <property type="match status" value="1"/>
</dbReference>
<comment type="caution">
    <text evidence="3">The sequence shown here is derived from an EMBL/GenBank/DDBJ whole genome shotgun (WGS) entry which is preliminary data.</text>
</comment>
<organism evidence="3 4">
    <name type="scientific">Sphingomonas floccifaciens</name>
    <dbReference type="NCBI Taxonomy" id="1844115"/>
    <lineage>
        <taxon>Bacteria</taxon>
        <taxon>Pseudomonadati</taxon>
        <taxon>Pseudomonadota</taxon>
        <taxon>Alphaproteobacteria</taxon>
        <taxon>Sphingomonadales</taxon>
        <taxon>Sphingomonadaceae</taxon>
        <taxon>Sphingomonas</taxon>
    </lineage>
</organism>
<keyword evidence="4" id="KW-1185">Reference proteome</keyword>
<feature type="compositionally biased region" description="Basic residues" evidence="1">
    <location>
        <begin position="385"/>
        <end position="396"/>
    </location>
</feature>
<dbReference type="InterPro" id="IPR024445">
    <property type="entry name" value="Tnp_ISXO2-like"/>
</dbReference>
<sequence length="421" mass="47794">MSESKAYAMFRMARWPKTDGEPICPHCGGEGWTLGNHNQPEHEWWDAENERIIKGKKDKRQFRCKACRKKFTVTSGTLLHSRKLDLRTILIALKLFSEGAKGISAIALANLSDMAYKSSFVLSHKIRESQIKAQLGRQLHGIVEIDGSVYGGYYHQVNERKDRVDLRRLGDITGKKMTMVIARERSRGERVGLSACTIVPHEADSRPFIFDTVDRMASVHADDGSHWDTLRVALNVDQVNHSQRYFDKGVCTNQAESFFSRVDRMEMGTHHHIAGPYLWGYGCDAVWREDHRRETQAEKFDNLLGALLNNTVSRTMKGYWQRHLEGIEADPGLIDRLGAEIDDADALAVAEEIVADEGRMTREDVATVFGEEYAEQAFGPVEKPKSRKWKARKPYAPKRPSVRPEPWSELKTPVGLPSFTP</sequence>
<evidence type="ECO:0000259" key="2">
    <source>
        <dbReference type="SMART" id="SM01126"/>
    </source>
</evidence>
<name>A0ABW4NE86_9SPHN</name>
<dbReference type="RefSeq" id="WP_380940841.1">
    <property type="nucleotide sequence ID" value="NZ_JBHUFC010000003.1"/>
</dbReference>
<dbReference type="Proteomes" id="UP001597283">
    <property type="component" value="Unassembled WGS sequence"/>
</dbReference>
<evidence type="ECO:0000313" key="4">
    <source>
        <dbReference type="Proteomes" id="UP001597283"/>
    </source>
</evidence>
<gene>
    <name evidence="3" type="ORF">ACFSC3_12855</name>
</gene>
<dbReference type="NCBIfam" id="NF033547">
    <property type="entry name" value="transpos_IS1595"/>
    <property type="match status" value="1"/>
</dbReference>
<proteinExistence type="predicted"/>
<evidence type="ECO:0000313" key="3">
    <source>
        <dbReference type="EMBL" id="MFD1788463.1"/>
    </source>
</evidence>
<dbReference type="SMART" id="SM01126">
    <property type="entry name" value="DDE_Tnp_IS1595"/>
    <property type="match status" value="1"/>
</dbReference>